<gene>
    <name evidence="1" type="ORF">PCOR1329_LOCUS42442</name>
</gene>
<sequence length="51" mass="5424">AFQRQARAPQRPSDASFGLLRAMGAVEGVGAVAQLLAFHRQGSDADLRIES</sequence>
<dbReference type="Proteomes" id="UP001189429">
    <property type="component" value="Unassembled WGS sequence"/>
</dbReference>
<accession>A0ABN9TUG8</accession>
<dbReference type="EMBL" id="CAUYUJ010015098">
    <property type="protein sequence ID" value="CAK0849851.1"/>
    <property type="molecule type" value="Genomic_DNA"/>
</dbReference>
<keyword evidence="2" id="KW-1185">Reference proteome</keyword>
<evidence type="ECO:0000313" key="1">
    <source>
        <dbReference type="EMBL" id="CAK0849851.1"/>
    </source>
</evidence>
<name>A0ABN9TUG8_9DINO</name>
<protein>
    <submittedName>
        <fullName evidence="1">Uncharacterized protein</fullName>
    </submittedName>
</protein>
<reference evidence="1" key="1">
    <citation type="submission" date="2023-10" db="EMBL/GenBank/DDBJ databases">
        <authorList>
            <person name="Chen Y."/>
            <person name="Shah S."/>
            <person name="Dougan E. K."/>
            <person name="Thang M."/>
            <person name="Chan C."/>
        </authorList>
    </citation>
    <scope>NUCLEOTIDE SEQUENCE [LARGE SCALE GENOMIC DNA]</scope>
</reference>
<comment type="caution">
    <text evidence="1">The sequence shown here is derived from an EMBL/GenBank/DDBJ whole genome shotgun (WGS) entry which is preliminary data.</text>
</comment>
<feature type="non-terminal residue" evidence="1">
    <location>
        <position position="1"/>
    </location>
</feature>
<feature type="non-terminal residue" evidence="1">
    <location>
        <position position="51"/>
    </location>
</feature>
<proteinExistence type="predicted"/>
<organism evidence="1 2">
    <name type="scientific">Prorocentrum cordatum</name>
    <dbReference type="NCBI Taxonomy" id="2364126"/>
    <lineage>
        <taxon>Eukaryota</taxon>
        <taxon>Sar</taxon>
        <taxon>Alveolata</taxon>
        <taxon>Dinophyceae</taxon>
        <taxon>Prorocentrales</taxon>
        <taxon>Prorocentraceae</taxon>
        <taxon>Prorocentrum</taxon>
    </lineage>
</organism>
<evidence type="ECO:0000313" key="2">
    <source>
        <dbReference type="Proteomes" id="UP001189429"/>
    </source>
</evidence>